<keyword evidence="2" id="KW-1185">Reference proteome</keyword>
<comment type="caution">
    <text evidence="1">The sequence shown here is derived from an EMBL/GenBank/DDBJ whole genome shotgun (WGS) entry which is preliminary data.</text>
</comment>
<evidence type="ECO:0000313" key="1">
    <source>
        <dbReference type="EMBL" id="KAF2465075.1"/>
    </source>
</evidence>
<name>A0ACB6QDZ0_9PLEO</name>
<dbReference type="Proteomes" id="UP000799755">
    <property type="component" value="Unassembled WGS sequence"/>
</dbReference>
<feature type="non-terminal residue" evidence="1">
    <location>
        <position position="131"/>
    </location>
</feature>
<protein>
    <submittedName>
        <fullName evidence="1">Uncharacterized protein</fullName>
    </submittedName>
</protein>
<organism evidence="1 2">
    <name type="scientific">Lindgomyces ingoldianus</name>
    <dbReference type="NCBI Taxonomy" id="673940"/>
    <lineage>
        <taxon>Eukaryota</taxon>
        <taxon>Fungi</taxon>
        <taxon>Dikarya</taxon>
        <taxon>Ascomycota</taxon>
        <taxon>Pezizomycotina</taxon>
        <taxon>Dothideomycetes</taxon>
        <taxon>Pleosporomycetidae</taxon>
        <taxon>Pleosporales</taxon>
        <taxon>Lindgomycetaceae</taxon>
        <taxon>Lindgomyces</taxon>
    </lineage>
</organism>
<feature type="non-terminal residue" evidence="1">
    <location>
        <position position="1"/>
    </location>
</feature>
<reference evidence="1" key="1">
    <citation type="journal article" date="2020" name="Stud. Mycol.">
        <title>101 Dothideomycetes genomes: a test case for predicting lifestyles and emergence of pathogens.</title>
        <authorList>
            <person name="Haridas S."/>
            <person name="Albert R."/>
            <person name="Binder M."/>
            <person name="Bloem J."/>
            <person name="Labutti K."/>
            <person name="Salamov A."/>
            <person name="Andreopoulos B."/>
            <person name="Baker S."/>
            <person name="Barry K."/>
            <person name="Bills G."/>
            <person name="Bluhm B."/>
            <person name="Cannon C."/>
            <person name="Castanera R."/>
            <person name="Culley D."/>
            <person name="Daum C."/>
            <person name="Ezra D."/>
            <person name="Gonzalez J."/>
            <person name="Henrissat B."/>
            <person name="Kuo A."/>
            <person name="Liang C."/>
            <person name="Lipzen A."/>
            <person name="Lutzoni F."/>
            <person name="Magnuson J."/>
            <person name="Mondo S."/>
            <person name="Nolan M."/>
            <person name="Ohm R."/>
            <person name="Pangilinan J."/>
            <person name="Park H.-J."/>
            <person name="Ramirez L."/>
            <person name="Alfaro M."/>
            <person name="Sun H."/>
            <person name="Tritt A."/>
            <person name="Yoshinaga Y."/>
            <person name="Zwiers L.-H."/>
            <person name="Turgeon B."/>
            <person name="Goodwin S."/>
            <person name="Spatafora J."/>
            <person name="Crous P."/>
            <person name="Grigoriev I."/>
        </authorList>
    </citation>
    <scope>NUCLEOTIDE SEQUENCE</scope>
    <source>
        <strain evidence="1">ATCC 200398</strain>
    </source>
</reference>
<sequence>RNHVLKDLKPYICTYAQCSHALHMYSSRHHWLEHERLAHRRTWQCFEHANATFNSSSKLREHLQSQHQGAITEKQIDTLIEVGESGVKDTRKRCPICLAEDQLPNGLSMTNHVSYHMEQFAVFSIRGVIDN</sequence>
<gene>
    <name evidence="1" type="ORF">BDR25DRAFT_195738</name>
</gene>
<dbReference type="EMBL" id="MU003532">
    <property type="protein sequence ID" value="KAF2465075.1"/>
    <property type="molecule type" value="Genomic_DNA"/>
</dbReference>
<accession>A0ACB6QDZ0</accession>
<evidence type="ECO:0000313" key="2">
    <source>
        <dbReference type="Proteomes" id="UP000799755"/>
    </source>
</evidence>
<proteinExistence type="predicted"/>